<gene>
    <name evidence="1" type="ORF">NLG97_g10276</name>
</gene>
<evidence type="ECO:0000313" key="1">
    <source>
        <dbReference type="EMBL" id="KAJ3473491.1"/>
    </source>
</evidence>
<dbReference type="EMBL" id="JANAKD010002488">
    <property type="protein sequence ID" value="KAJ3473491.1"/>
    <property type="molecule type" value="Genomic_DNA"/>
</dbReference>
<accession>A0ACC1QE54</accession>
<proteinExistence type="predicted"/>
<reference evidence="1" key="1">
    <citation type="submission" date="2022-07" db="EMBL/GenBank/DDBJ databases">
        <title>Genome Sequence of Lecanicillium saksenae.</title>
        <authorList>
            <person name="Buettner E."/>
        </authorList>
    </citation>
    <scope>NUCLEOTIDE SEQUENCE</scope>
    <source>
        <strain evidence="1">VT-O1</strain>
    </source>
</reference>
<evidence type="ECO:0000313" key="2">
    <source>
        <dbReference type="Proteomes" id="UP001148737"/>
    </source>
</evidence>
<protein>
    <submittedName>
        <fullName evidence="1">Uncharacterized protein</fullName>
    </submittedName>
</protein>
<organism evidence="1 2">
    <name type="scientific">Lecanicillium saksenae</name>
    <dbReference type="NCBI Taxonomy" id="468837"/>
    <lineage>
        <taxon>Eukaryota</taxon>
        <taxon>Fungi</taxon>
        <taxon>Dikarya</taxon>
        <taxon>Ascomycota</taxon>
        <taxon>Pezizomycotina</taxon>
        <taxon>Sordariomycetes</taxon>
        <taxon>Hypocreomycetidae</taxon>
        <taxon>Hypocreales</taxon>
        <taxon>Cordycipitaceae</taxon>
        <taxon>Lecanicillium</taxon>
    </lineage>
</organism>
<sequence length="367" mass="39341">MYRQRFSCDRCRQQKVRCLKNWESSAAVGAYGDHVTPCERCTKAGVACVYSFRQKTRQSKGQSADIPSPRNPRLSQALSGVLSSGEVAEYDLGDLLIPSLDGAISSIGGSDAYSWNDSADLIYNRNGDSATQASSASSSLGSNPVPFQDEGENGALAEQLMKLSNRAASATRELECAIITTPLTVNSSVVNDAFDAANALVHIINDIARSDSASSQPLSHEGGERQPAVKDGAIFLVLACHQHILVLFHAVCNCIKRSVGPVVQGTKPQLQQKALHDAGSSPAQFIMVLQLIMHLLNRLGRSLRIGSSKNSDQDMMAVVLDDSGENGCLGNILDSARGILKGLPDEHVRLVGVIQELQAYIEEGLYT</sequence>
<dbReference type="Proteomes" id="UP001148737">
    <property type="component" value="Unassembled WGS sequence"/>
</dbReference>
<comment type="caution">
    <text evidence="1">The sequence shown here is derived from an EMBL/GenBank/DDBJ whole genome shotgun (WGS) entry which is preliminary data.</text>
</comment>
<keyword evidence="2" id="KW-1185">Reference proteome</keyword>
<name>A0ACC1QE54_9HYPO</name>